<sequence length="30" mass="3533">EPPLLKWTWDHTYSEAYEDKPSAEASPKKK</sequence>
<dbReference type="AlphaFoldDB" id="A0A086LWS9"/>
<comment type="caution">
    <text evidence="1">The sequence shown here is derived from an EMBL/GenBank/DDBJ whole genome shotgun (WGS) entry which is preliminary data.</text>
</comment>
<gene>
    <name evidence="1" type="ORF">TGRUB_221510B</name>
</gene>
<dbReference type="EMBL" id="AFYV02001716">
    <property type="protein sequence ID" value="KFG61097.1"/>
    <property type="molecule type" value="Genomic_DNA"/>
</dbReference>
<evidence type="ECO:0000313" key="1">
    <source>
        <dbReference type="EMBL" id="KFG61097.1"/>
    </source>
</evidence>
<organism evidence="1 2">
    <name type="scientific">Toxoplasma gondii RUB</name>
    <dbReference type="NCBI Taxonomy" id="935652"/>
    <lineage>
        <taxon>Eukaryota</taxon>
        <taxon>Sar</taxon>
        <taxon>Alveolata</taxon>
        <taxon>Apicomplexa</taxon>
        <taxon>Conoidasida</taxon>
        <taxon>Coccidia</taxon>
        <taxon>Eucoccidiorida</taxon>
        <taxon>Eimeriorina</taxon>
        <taxon>Sarcocystidae</taxon>
        <taxon>Toxoplasma</taxon>
    </lineage>
</organism>
<proteinExistence type="predicted"/>
<feature type="non-terminal residue" evidence="1">
    <location>
        <position position="1"/>
    </location>
</feature>
<dbReference type="Proteomes" id="UP000028834">
    <property type="component" value="Unassembled WGS sequence"/>
</dbReference>
<name>A0A086LWS9_TOXGO</name>
<accession>A0A086LWS9</accession>
<evidence type="ECO:0000313" key="2">
    <source>
        <dbReference type="Proteomes" id="UP000028834"/>
    </source>
</evidence>
<dbReference type="VEuPathDB" id="ToxoDB:TGRUB_221510B"/>
<reference evidence="1 2" key="1">
    <citation type="submission" date="2014-05" db="EMBL/GenBank/DDBJ databases">
        <authorList>
            <person name="Sibley D."/>
            <person name="Venepally P."/>
            <person name="Karamycheva S."/>
            <person name="Hadjithomas M."/>
            <person name="Khan A."/>
            <person name="Brunk B."/>
            <person name="Roos D."/>
            <person name="Caler E."/>
            <person name="Lorenzi H."/>
        </authorList>
    </citation>
    <scope>NUCLEOTIDE SEQUENCE [LARGE SCALE GENOMIC DNA]</scope>
    <source>
        <strain evidence="1 2">RUB</strain>
    </source>
</reference>
<protein>
    <submittedName>
        <fullName evidence="1">Uncharacterized protein</fullName>
    </submittedName>
</protein>